<protein>
    <submittedName>
        <fullName evidence="2">Uncharacterized protein</fullName>
    </submittedName>
</protein>
<keyword evidence="3" id="KW-1185">Reference proteome</keyword>
<organism evidence="2 3">
    <name type="scientific">Vicia faba</name>
    <name type="common">Broad bean</name>
    <name type="synonym">Faba vulgaris</name>
    <dbReference type="NCBI Taxonomy" id="3906"/>
    <lineage>
        <taxon>Eukaryota</taxon>
        <taxon>Viridiplantae</taxon>
        <taxon>Streptophyta</taxon>
        <taxon>Embryophyta</taxon>
        <taxon>Tracheophyta</taxon>
        <taxon>Spermatophyta</taxon>
        <taxon>Magnoliopsida</taxon>
        <taxon>eudicotyledons</taxon>
        <taxon>Gunneridae</taxon>
        <taxon>Pentapetalae</taxon>
        <taxon>rosids</taxon>
        <taxon>fabids</taxon>
        <taxon>Fabales</taxon>
        <taxon>Fabaceae</taxon>
        <taxon>Papilionoideae</taxon>
        <taxon>50 kb inversion clade</taxon>
        <taxon>NPAAA clade</taxon>
        <taxon>Hologalegina</taxon>
        <taxon>IRL clade</taxon>
        <taxon>Fabeae</taxon>
        <taxon>Vicia</taxon>
    </lineage>
</organism>
<sequence>MKIQNFQHLFGKPASIRRLLGLNYGKITRKVKKSKPKKRKIKQVKGLGKRVNFNPSYYACIAPRKERKKNSKSASGSARINDRRNSSLGVASDRNKESDNSLTDSEVLRCNNRLLNNSNSEVGKKLWDVISKLGVIIREDKSVSMKLVEAMEKSKISQFEVSLALYFWGNPEVEWTACNSRGVSGGMVILWNKNSLALNFSFIGLGFVGININWKGGVYNFVNVDAYCNATDRRVMYRGKIHVAQRKPGENE</sequence>
<dbReference type="Proteomes" id="UP001157006">
    <property type="component" value="Chromosome 5"/>
</dbReference>
<dbReference type="AlphaFoldDB" id="A0AAV1B234"/>
<name>A0AAV1B234_VICFA</name>
<proteinExistence type="predicted"/>
<evidence type="ECO:0000313" key="3">
    <source>
        <dbReference type="Proteomes" id="UP001157006"/>
    </source>
</evidence>
<accession>A0AAV1B234</accession>
<evidence type="ECO:0000313" key="2">
    <source>
        <dbReference type="EMBL" id="CAI8615628.1"/>
    </source>
</evidence>
<feature type="region of interest" description="Disordered" evidence="1">
    <location>
        <begin position="64"/>
        <end position="104"/>
    </location>
</feature>
<evidence type="ECO:0000256" key="1">
    <source>
        <dbReference type="SAM" id="MobiDB-lite"/>
    </source>
</evidence>
<gene>
    <name evidence="2" type="ORF">VFH_V188360</name>
</gene>
<reference evidence="2 3" key="1">
    <citation type="submission" date="2023-01" db="EMBL/GenBank/DDBJ databases">
        <authorList>
            <person name="Kreplak J."/>
        </authorList>
    </citation>
    <scope>NUCLEOTIDE SEQUENCE [LARGE SCALE GENOMIC DNA]</scope>
</reference>
<dbReference type="EMBL" id="OX451740">
    <property type="protein sequence ID" value="CAI8615628.1"/>
    <property type="molecule type" value="Genomic_DNA"/>
</dbReference>